<gene>
    <name evidence="2" type="ORF">OG579_20425</name>
</gene>
<name>A0AAU4K220_9NOCA</name>
<feature type="compositionally biased region" description="Basic and acidic residues" evidence="1">
    <location>
        <begin position="10"/>
        <end position="20"/>
    </location>
</feature>
<dbReference type="AlphaFoldDB" id="A0AAU4K220"/>
<evidence type="ECO:0008006" key="4">
    <source>
        <dbReference type="Google" id="ProtNLM"/>
    </source>
</evidence>
<sequence>MTTPTTRTRPRNERRDLERRVEHARNSLRILAGLLVEQHDAMTLVRHELDALTDRHAALMAIAAIAIDDTGLLEDRVNA</sequence>
<evidence type="ECO:0000313" key="3">
    <source>
        <dbReference type="Proteomes" id="UP001432128"/>
    </source>
</evidence>
<dbReference type="EMBL" id="CP108021">
    <property type="protein sequence ID" value="WUM20023.1"/>
    <property type="molecule type" value="Genomic_DNA"/>
</dbReference>
<evidence type="ECO:0000313" key="2">
    <source>
        <dbReference type="EMBL" id="WUM20023.1"/>
    </source>
</evidence>
<evidence type="ECO:0000256" key="1">
    <source>
        <dbReference type="SAM" id="MobiDB-lite"/>
    </source>
</evidence>
<accession>A0AAU4K220</accession>
<dbReference type="RefSeq" id="WP_328857443.1">
    <property type="nucleotide sequence ID" value="NZ_CP108021.1"/>
</dbReference>
<dbReference type="KEGG" id="whr:OG579_20425"/>
<organism evidence="2 3">
    <name type="scientific">Williamsia herbipolensis</name>
    <dbReference type="NCBI Taxonomy" id="1603258"/>
    <lineage>
        <taxon>Bacteria</taxon>
        <taxon>Bacillati</taxon>
        <taxon>Actinomycetota</taxon>
        <taxon>Actinomycetes</taxon>
        <taxon>Mycobacteriales</taxon>
        <taxon>Nocardiaceae</taxon>
        <taxon>Williamsia</taxon>
    </lineage>
</organism>
<keyword evidence="3" id="KW-1185">Reference proteome</keyword>
<feature type="region of interest" description="Disordered" evidence="1">
    <location>
        <begin position="1"/>
        <end position="20"/>
    </location>
</feature>
<dbReference type="Proteomes" id="UP001432128">
    <property type="component" value="Chromosome"/>
</dbReference>
<protein>
    <recommendedName>
        <fullName evidence="4">ANTAR domain-containing protein</fullName>
    </recommendedName>
</protein>
<reference evidence="2 3" key="1">
    <citation type="submission" date="2022-10" db="EMBL/GenBank/DDBJ databases">
        <title>The complete genomes of actinobacterial strains from the NBC collection.</title>
        <authorList>
            <person name="Joergensen T.S."/>
            <person name="Alvarez Arevalo M."/>
            <person name="Sterndorff E.B."/>
            <person name="Faurdal D."/>
            <person name="Vuksanovic O."/>
            <person name="Mourched A.-S."/>
            <person name="Charusanti P."/>
            <person name="Shaw S."/>
            <person name="Blin K."/>
            <person name="Weber T."/>
        </authorList>
    </citation>
    <scope>NUCLEOTIDE SEQUENCE [LARGE SCALE GENOMIC DNA]</scope>
    <source>
        <strain evidence="2 3">NBC_00319</strain>
    </source>
</reference>
<proteinExistence type="predicted"/>